<feature type="region of interest" description="Disordered" evidence="7">
    <location>
        <begin position="401"/>
        <end position="488"/>
    </location>
</feature>
<sequence>MTTPSLFRHRNFSLLFGADTISQIGTQVSNLALPLVAVLALHASEFETGLLAAAQTAAFLLVGLPAGVWVDRMPRRRILVSADLVRAVLLASVPLAWWFGALSLPQLYAVALGSGLATVFFDVAYQSYLPSLVGRDRLMDGNAKLEIVRNSAQIAGPAVGGGLIQLLTAPIAVVLDAVSFLGSALMLGRIDATEQVPARSERRGLLKEIGEGLRYVASHRILRLIAASTAMANFANGMMAAVEMIFLTRVVGLSPGAIGVLFSVVSVGGLTGAALVGPMSRRVGSARIIWLSIMVTTPFTALVPLTEPGWRISLFAIGAFVQSIGVVLYNVGQVTFRQSVTPERMLGRMNATMRFLVWGTLPLGGLAGGLLGEQFGARATLWVVVAITVLAVVPPVLSPLRTMRDLPPVPDPDGPGTEDRAAGEAAEEVPLIGEAAAGIPVTERPVPADDPASGPASAPAPDSGPGPDGDGTSARDDAGPRPGPAGDS</sequence>
<feature type="transmembrane region" description="Helical" evidence="8">
    <location>
        <begin position="21"/>
        <end position="43"/>
    </location>
</feature>
<comment type="caution">
    <text evidence="10">The sequence shown here is derived from an EMBL/GenBank/DDBJ whole genome shotgun (WGS) entry which is preliminary data.</text>
</comment>
<dbReference type="Proteomes" id="UP000611554">
    <property type="component" value="Unassembled WGS sequence"/>
</dbReference>
<dbReference type="InterPro" id="IPR010290">
    <property type="entry name" value="TM_effector"/>
</dbReference>
<dbReference type="PANTHER" id="PTHR23513:SF6">
    <property type="entry name" value="MAJOR FACILITATOR SUPERFAMILY ASSOCIATED DOMAIN-CONTAINING PROTEIN"/>
    <property type="match status" value="1"/>
</dbReference>
<keyword evidence="11" id="KW-1185">Reference proteome</keyword>
<evidence type="ECO:0000256" key="4">
    <source>
        <dbReference type="ARBA" id="ARBA00022692"/>
    </source>
</evidence>
<dbReference type="RefSeq" id="WP_189245282.1">
    <property type="nucleotide sequence ID" value="NZ_BMQJ01000002.1"/>
</dbReference>
<evidence type="ECO:0000256" key="6">
    <source>
        <dbReference type="ARBA" id="ARBA00023136"/>
    </source>
</evidence>
<dbReference type="Pfam" id="PF05977">
    <property type="entry name" value="MFS_3"/>
    <property type="match status" value="1"/>
</dbReference>
<feature type="transmembrane region" description="Helical" evidence="8">
    <location>
        <begin position="312"/>
        <end position="331"/>
    </location>
</feature>
<protein>
    <submittedName>
        <fullName evidence="10">MFS transporter</fullName>
    </submittedName>
</protein>
<feature type="transmembrane region" description="Helical" evidence="8">
    <location>
        <begin position="49"/>
        <end position="70"/>
    </location>
</feature>
<name>A0ABQ2QLH8_9ACTN</name>
<dbReference type="PANTHER" id="PTHR23513">
    <property type="entry name" value="INTEGRAL MEMBRANE EFFLUX PROTEIN-RELATED"/>
    <property type="match status" value="1"/>
</dbReference>
<keyword evidence="2" id="KW-0813">Transport</keyword>
<keyword evidence="5 8" id="KW-1133">Transmembrane helix</keyword>
<feature type="transmembrane region" description="Helical" evidence="8">
    <location>
        <begin position="352"/>
        <end position="371"/>
    </location>
</feature>
<proteinExistence type="predicted"/>
<organism evidence="10 11">
    <name type="scientific">Streptosporangium pseudovulgare</name>
    <dbReference type="NCBI Taxonomy" id="35765"/>
    <lineage>
        <taxon>Bacteria</taxon>
        <taxon>Bacillati</taxon>
        <taxon>Actinomycetota</taxon>
        <taxon>Actinomycetes</taxon>
        <taxon>Streptosporangiales</taxon>
        <taxon>Streptosporangiaceae</taxon>
        <taxon>Streptosporangium</taxon>
    </lineage>
</organism>
<evidence type="ECO:0000313" key="11">
    <source>
        <dbReference type="Proteomes" id="UP000611554"/>
    </source>
</evidence>
<gene>
    <name evidence="10" type="ORF">GCM10010140_10290</name>
</gene>
<dbReference type="Gene3D" id="1.20.1250.20">
    <property type="entry name" value="MFS general substrate transporter like domains"/>
    <property type="match status" value="1"/>
</dbReference>
<keyword evidence="6 8" id="KW-0472">Membrane</keyword>
<evidence type="ECO:0000256" key="8">
    <source>
        <dbReference type="SAM" id="Phobius"/>
    </source>
</evidence>
<feature type="domain" description="Major facilitator superfamily (MFS) profile" evidence="9">
    <location>
        <begin position="221"/>
        <end position="488"/>
    </location>
</feature>
<reference evidence="11" key="1">
    <citation type="journal article" date="2019" name="Int. J. Syst. Evol. Microbiol.">
        <title>The Global Catalogue of Microorganisms (GCM) 10K type strain sequencing project: providing services to taxonomists for standard genome sequencing and annotation.</title>
        <authorList>
            <consortium name="The Broad Institute Genomics Platform"/>
            <consortium name="The Broad Institute Genome Sequencing Center for Infectious Disease"/>
            <person name="Wu L."/>
            <person name="Ma J."/>
        </authorList>
    </citation>
    <scope>NUCLEOTIDE SEQUENCE [LARGE SCALE GENOMIC DNA]</scope>
    <source>
        <strain evidence="11">JCM 3115</strain>
    </source>
</reference>
<evidence type="ECO:0000256" key="5">
    <source>
        <dbReference type="ARBA" id="ARBA00022989"/>
    </source>
</evidence>
<feature type="transmembrane region" description="Helical" evidence="8">
    <location>
        <begin position="288"/>
        <end position="306"/>
    </location>
</feature>
<dbReference type="EMBL" id="BMQJ01000002">
    <property type="protein sequence ID" value="GGP83346.1"/>
    <property type="molecule type" value="Genomic_DNA"/>
</dbReference>
<comment type="subcellular location">
    <subcellularLocation>
        <location evidence="1">Cell membrane</location>
        <topology evidence="1">Multi-pass membrane protein</topology>
    </subcellularLocation>
</comment>
<keyword evidence="4 8" id="KW-0812">Transmembrane</keyword>
<dbReference type="CDD" id="cd06173">
    <property type="entry name" value="MFS_MefA_like"/>
    <property type="match status" value="1"/>
</dbReference>
<dbReference type="InterPro" id="IPR020846">
    <property type="entry name" value="MFS_dom"/>
</dbReference>
<feature type="compositionally biased region" description="Low complexity" evidence="7">
    <location>
        <begin position="449"/>
        <end position="465"/>
    </location>
</feature>
<dbReference type="SUPFAM" id="SSF103473">
    <property type="entry name" value="MFS general substrate transporter"/>
    <property type="match status" value="1"/>
</dbReference>
<dbReference type="InterPro" id="IPR036259">
    <property type="entry name" value="MFS_trans_sf"/>
</dbReference>
<evidence type="ECO:0000313" key="10">
    <source>
        <dbReference type="EMBL" id="GGP83346.1"/>
    </source>
</evidence>
<evidence type="ECO:0000259" key="9">
    <source>
        <dbReference type="PROSITE" id="PS50850"/>
    </source>
</evidence>
<feature type="transmembrane region" description="Helical" evidence="8">
    <location>
        <begin position="224"/>
        <end position="247"/>
    </location>
</feature>
<keyword evidence="3" id="KW-1003">Cell membrane</keyword>
<evidence type="ECO:0000256" key="3">
    <source>
        <dbReference type="ARBA" id="ARBA00022475"/>
    </source>
</evidence>
<feature type="transmembrane region" description="Helical" evidence="8">
    <location>
        <begin position="106"/>
        <end position="125"/>
    </location>
</feature>
<evidence type="ECO:0000256" key="7">
    <source>
        <dbReference type="SAM" id="MobiDB-lite"/>
    </source>
</evidence>
<feature type="transmembrane region" description="Helical" evidence="8">
    <location>
        <begin position="253"/>
        <end position="276"/>
    </location>
</feature>
<feature type="transmembrane region" description="Helical" evidence="8">
    <location>
        <begin position="82"/>
        <end position="100"/>
    </location>
</feature>
<dbReference type="PROSITE" id="PS50850">
    <property type="entry name" value="MFS"/>
    <property type="match status" value="1"/>
</dbReference>
<evidence type="ECO:0000256" key="2">
    <source>
        <dbReference type="ARBA" id="ARBA00022448"/>
    </source>
</evidence>
<accession>A0ABQ2QLH8</accession>
<evidence type="ECO:0000256" key="1">
    <source>
        <dbReference type="ARBA" id="ARBA00004651"/>
    </source>
</evidence>
<feature type="transmembrane region" description="Helical" evidence="8">
    <location>
        <begin position="377"/>
        <end position="397"/>
    </location>
</feature>